<comment type="similarity">
    <text evidence="1">Belongs to the glycosyltransferase 2 family.</text>
</comment>
<dbReference type="Pfam" id="PF00132">
    <property type="entry name" value="Hexapep"/>
    <property type="match status" value="1"/>
</dbReference>
<dbReference type="InterPro" id="IPR059123">
    <property type="entry name" value="StrF_dom"/>
</dbReference>
<reference evidence="5" key="1">
    <citation type="journal article" date="2019" name="Int. J. Syst. Evol. Microbiol.">
        <title>The Global Catalogue of Microorganisms (GCM) 10K type strain sequencing project: providing services to taxonomists for standard genome sequencing and annotation.</title>
        <authorList>
            <consortium name="The Broad Institute Genomics Platform"/>
            <consortium name="The Broad Institute Genome Sequencing Center for Infectious Disease"/>
            <person name="Wu L."/>
            <person name="Ma J."/>
        </authorList>
    </citation>
    <scope>NUCLEOTIDE SEQUENCE [LARGE SCALE GENOMIC DNA]</scope>
    <source>
        <strain evidence="5">CCM 8725</strain>
    </source>
</reference>
<evidence type="ECO:0000259" key="2">
    <source>
        <dbReference type="Pfam" id="PF00535"/>
    </source>
</evidence>
<name>A0ABW5FCI1_9BACL</name>
<evidence type="ECO:0000259" key="3">
    <source>
        <dbReference type="Pfam" id="PF13712"/>
    </source>
</evidence>
<gene>
    <name evidence="4" type="ORF">ACFSX3_17185</name>
</gene>
<dbReference type="InterPro" id="IPR050834">
    <property type="entry name" value="Glycosyltransf_2"/>
</dbReference>
<protein>
    <submittedName>
        <fullName evidence="4">Glycosyltransferase</fullName>
    </submittedName>
</protein>
<dbReference type="CDD" id="cd04647">
    <property type="entry name" value="LbH_MAT_like"/>
    <property type="match status" value="1"/>
</dbReference>
<dbReference type="InterPro" id="IPR029044">
    <property type="entry name" value="Nucleotide-diphossugar_trans"/>
</dbReference>
<evidence type="ECO:0000313" key="5">
    <source>
        <dbReference type="Proteomes" id="UP001597448"/>
    </source>
</evidence>
<dbReference type="EMBL" id="JBHUKY010000029">
    <property type="protein sequence ID" value="MFD2411626.1"/>
    <property type="molecule type" value="Genomic_DNA"/>
</dbReference>
<feature type="domain" description="Glycosyltransferase 2-like" evidence="2">
    <location>
        <begin position="423"/>
        <end position="534"/>
    </location>
</feature>
<dbReference type="CDD" id="cd00761">
    <property type="entry name" value="Glyco_tranf_GTA_type"/>
    <property type="match status" value="1"/>
</dbReference>
<proteinExistence type="inferred from homology"/>
<sequence>MDERKICFIMCVNNEELAERSQKNLKQLLKPDGFTVDLQIVRNASGLAAGYDQAMRQSDAKYKVYIHQDVHILNPQFLEDIVRLFSRYPSLGMLGTVGAKTLPSSGIWQDASQKFGKVIDSHTGALQPLELMQPVDEYETVETLSGLLMATQYDLPWRKDLFTGWHFYDASHSQEFISSGYEVGVPKQPLPWCLHNCGIPDRTPAIEKARHIFLEYYGYGKHHGQHRFHRLGSGCSIHPSCELSGTVGIALGNEVKLQADCCLTLPYNNIVSEPRIQIGAGSEIGRRCSLSAVNRLVIGAQVAISTNVHISDHNPAYENIHLPVMKQGVSSWSHTVTIGSGSWIGANTIIAGQVSIGKGCVIGAGSVVVSGTVIPDYCVAAGTPARVIKQFDPDSRKWLKTNGSPSEEAERHAIETVSQPFISICIPAYNCEQELDLCLKSIYSQNARQEDFEVIVSDDGSTDHTEELVRKYQARYPNLHYYRNELSEGTDRNTLKCAGYAKGEFIKLHGGDDYWLPGSLEALYNLIEQNRDCSLFFLDILSNTGMMNRGSGISKYVEQVSIYSTFLSGIIMRRKEFEQIAAPGRFIDSNLIQVYLELSILEITPDYCVYHRKLLTSSDKIAGGYSFAQTFIQSYLGILHYFLDNGLDAAVLAAEKKQISHTFLLWWYNYMLEKNLQQLQPEDFPQIFVAAYQDESYYPELHERLHKIQVKHLNI</sequence>
<dbReference type="InterPro" id="IPR001451">
    <property type="entry name" value="Hexapep"/>
</dbReference>
<accession>A0ABW5FCI1</accession>
<dbReference type="Pfam" id="PF00535">
    <property type="entry name" value="Glycos_transf_2"/>
    <property type="match status" value="1"/>
</dbReference>
<comment type="caution">
    <text evidence="4">The sequence shown here is derived from an EMBL/GenBank/DDBJ whole genome shotgun (WGS) entry which is preliminary data.</text>
</comment>
<dbReference type="SUPFAM" id="SSF51161">
    <property type="entry name" value="Trimeric LpxA-like enzymes"/>
    <property type="match status" value="1"/>
</dbReference>
<dbReference type="Gene3D" id="2.160.10.10">
    <property type="entry name" value="Hexapeptide repeat proteins"/>
    <property type="match status" value="1"/>
</dbReference>
<dbReference type="PANTHER" id="PTHR43685">
    <property type="entry name" value="GLYCOSYLTRANSFERASE"/>
    <property type="match status" value="1"/>
</dbReference>
<dbReference type="Proteomes" id="UP001597448">
    <property type="component" value="Unassembled WGS sequence"/>
</dbReference>
<dbReference type="PANTHER" id="PTHR43685:SF11">
    <property type="entry name" value="GLYCOSYLTRANSFERASE TAGX-RELATED"/>
    <property type="match status" value="1"/>
</dbReference>
<dbReference type="Gene3D" id="3.90.550.10">
    <property type="entry name" value="Spore Coat Polysaccharide Biosynthesis Protein SpsA, Chain A"/>
    <property type="match status" value="2"/>
</dbReference>
<evidence type="ECO:0000313" key="4">
    <source>
        <dbReference type="EMBL" id="MFD2411626.1"/>
    </source>
</evidence>
<dbReference type="Pfam" id="PF13712">
    <property type="entry name" value="Glyco_tranf_2_5"/>
    <property type="match status" value="1"/>
</dbReference>
<dbReference type="SUPFAM" id="SSF53448">
    <property type="entry name" value="Nucleotide-diphospho-sugar transferases"/>
    <property type="match status" value="2"/>
</dbReference>
<keyword evidence="5" id="KW-1185">Reference proteome</keyword>
<dbReference type="InterPro" id="IPR011004">
    <property type="entry name" value="Trimer_LpxA-like_sf"/>
</dbReference>
<organism evidence="4 5">
    <name type="scientific">Paenibacillus rhizoplanae</name>
    <dbReference type="NCBI Taxonomy" id="1917181"/>
    <lineage>
        <taxon>Bacteria</taxon>
        <taxon>Bacillati</taxon>
        <taxon>Bacillota</taxon>
        <taxon>Bacilli</taxon>
        <taxon>Bacillales</taxon>
        <taxon>Paenibacillaceae</taxon>
        <taxon>Paenibacillus</taxon>
    </lineage>
</organism>
<dbReference type="RefSeq" id="WP_209985038.1">
    <property type="nucleotide sequence ID" value="NZ_JBHUKY010000029.1"/>
</dbReference>
<dbReference type="InterPro" id="IPR001173">
    <property type="entry name" value="Glyco_trans_2-like"/>
</dbReference>
<feature type="domain" description="Streptomycin biosynthesis protein StrF" evidence="3">
    <location>
        <begin position="7"/>
        <end position="217"/>
    </location>
</feature>
<evidence type="ECO:0000256" key="1">
    <source>
        <dbReference type="ARBA" id="ARBA00006739"/>
    </source>
</evidence>